<dbReference type="PANTHER" id="PTHR43798:SF28">
    <property type="entry name" value="AB HYDROLASE-1 DOMAIN-CONTAINING PROTEIN"/>
    <property type="match status" value="1"/>
</dbReference>
<evidence type="ECO:0000259" key="1">
    <source>
        <dbReference type="Pfam" id="PF00561"/>
    </source>
</evidence>
<proteinExistence type="predicted"/>
<protein>
    <recommendedName>
        <fullName evidence="1">AB hydrolase-1 domain-containing protein</fullName>
    </recommendedName>
</protein>
<sequence>MKKQNSFAKVNGTCLYYEIAGSGDPLVLLHGFTGNTQWWDDQFEIFATHYQVIRYDIRGFGNSALPTRESYSHVDDLKALLENLGISRTHVLGLSMGGEIAIDFALVYPELTTALITVGSALG</sequence>
<dbReference type="Gene3D" id="3.40.50.1820">
    <property type="entry name" value="alpha/beta hydrolase"/>
    <property type="match status" value="1"/>
</dbReference>
<dbReference type="EMBL" id="BARS01024685">
    <property type="protein sequence ID" value="GAG10762.1"/>
    <property type="molecule type" value="Genomic_DNA"/>
</dbReference>
<dbReference type="GO" id="GO:0016020">
    <property type="term" value="C:membrane"/>
    <property type="evidence" value="ECO:0007669"/>
    <property type="project" value="TreeGrafter"/>
</dbReference>
<name>X0VHR6_9ZZZZ</name>
<reference evidence="2" key="1">
    <citation type="journal article" date="2014" name="Front. Microbiol.">
        <title>High frequency of phylogenetically diverse reductive dehalogenase-homologous genes in deep subseafloor sedimentary metagenomes.</title>
        <authorList>
            <person name="Kawai M."/>
            <person name="Futagami T."/>
            <person name="Toyoda A."/>
            <person name="Takaki Y."/>
            <person name="Nishi S."/>
            <person name="Hori S."/>
            <person name="Arai W."/>
            <person name="Tsubouchi T."/>
            <person name="Morono Y."/>
            <person name="Uchiyama I."/>
            <person name="Ito T."/>
            <person name="Fujiyama A."/>
            <person name="Inagaki F."/>
            <person name="Takami H."/>
        </authorList>
    </citation>
    <scope>NUCLEOTIDE SEQUENCE</scope>
    <source>
        <strain evidence="2">Expedition CK06-06</strain>
    </source>
</reference>
<dbReference type="InterPro" id="IPR000073">
    <property type="entry name" value="AB_hydrolase_1"/>
</dbReference>
<comment type="caution">
    <text evidence="2">The sequence shown here is derived from an EMBL/GenBank/DDBJ whole genome shotgun (WGS) entry which is preliminary data.</text>
</comment>
<accession>X0VHR6</accession>
<dbReference type="PRINTS" id="PR00111">
    <property type="entry name" value="ABHYDROLASE"/>
</dbReference>
<feature type="domain" description="AB hydrolase-1" evidence="1">
    <location>
        <begin position="25"/>
        <end position="120"/>
    </location>
</feature>
<gene>
    <name evidence="2" type="ORF">S01H1_39152</name>
</gene>
<dbReference type="SUPFAM" id="SSF53474">
    <property type="entry name" value="alpha/beta-Hydrolases"/>
    <property type="match status" value="1"/>
</dbReference>
<organism evidence="2">
    <name type="scientific">marine sediment metagenome</name>
    <dbReference type="NCBI Taxonomy" id="412755"/>
    <lineage>
        <taxon>unclassified sequences</taxon>
        <taxon>metagenomes</taxon>
        <taxon>ecological metagenomes</taxon>
    </lineage>
</organism>
<dbReference type="Pfam" id="PF00561">
    <property type="entry name" value="Abhydrolase_1"/>
    <property type="match status" value="1"/>
</dbReference>
<evidence type="ECO:0000313" key="2">
    <source>
        <dbReference type="EMBL" id="GAG10762.1"/>
    </source>
</evidence>
<dbReference type="InterPro" id="IPR029058">
    <property type="entry name" value="AB_hydrolase_fold"/>
</dbReference>
<feature type="non-terminal residue" evidence="2">
    <location>
        <position position="123"/>
    </location>
</feature>
<dbReference type="AlphaFoldDB" id="X0VHR6"/>
<dbReference type="PANTHER" id="PTHR43798">
    <property type="entry name" value="MONOACYLGLYCEROL LIPASE"/>
    <property type="match status" value="1"/>
</dbReference>
<dbReference type="InterPro" id="IPR050266">
    <property type="entry name" value="AB_hydrolase_sf"/>
</dbReference>